<organism evidence="1 2">
    <name type="scientific">Tuber melanosporum (strain Mel28)</name>
    <name type="common">Perigord black truffle</name>
    <dbReference type="NCBI Taxonomy" id="656061"/>
    <lineage>
        <taxon>Eukaryota</taxon>
        <taxon>Fungi</taxon>
        <taxon>Dikarya</taxon>
        <taxon>Ascomycota</taxon>
        <taxon>Pezizomycotina</taxon>
        <taxon>Pezizomycetes</taxon>
        <taxon>Pezizales</taxon>
        <taxon>Tuberaceae</taxon>
        <taxon>Tuber</taxon>
    </lineage>
</organism>
<sequence>MQSSIMRSMPTPEKEVSLHNLTGNLSIDELRRALHPAVWDPVYLGALRVTVVEKTQLLHFAAPSPSLLINGNFTPTDLVEGLLFDGLFYWAKDARTRMLESIATTAAKLWRANPDDLESFIELVLKYLTEYTFTSETTTVKRFGGYEPPSDLSLYFNGQIFFFDPSIAVCTSDKAPIITVVTPSRGHGDPNFQLVGYLLAVAQKHFILNPERVVYRPLLIYLAAGSLAHFVTATVTRQCLGSAENGIVDDEKGGFLVRISDVFNLKFVAERVKFVCALTSIYEVLLYREVLAHIPDN</sequence>
<dbReference type="EMBL" id="FN430143">
    <property type="protein sequence ID" value="CAZ82554.1"/>
    <property type="molecule type" value="Genomic_DNA"/>
</dbReference>
<gene>
    <name evidence="1" type="ORF">GSTUM_00000997001</name>
</gene>
<evidence type="ECO:0000313" key="1">
    <source>
        <dbReference type="EMBL" id="CAZ82554.1"/>
    </source>
</evidence>
<keyword evidence="2" id="KW-1185">Reference proteome</keyword>
<name>D5GDG2_TUBMM</name>
<proteinExistence type="predicted"/>
<accession>D5GDG2</accession>
<dbReference type="InParanoid" id="D5GDG2"/>
<protein>
    <submittedName>
        <fullName evidence="1">(Perigord truffle) hypothetical protein</fullName>
    </submittedName>
</protein>
<dbReference type="HOGENOM" id="CLU_937469_0_0_1"/>
<dbReference type="RefSeq" id="XP_002838363.1">
    <property type="nucleotide sequence ID" value="XM_002838317.1"/>
</dbReference>
<dbReference type="GeneID" id="9184016"/>
<dbReference type="KEGG" id="tml:GSTUM_00000997001"/>
<reference evidence="1 2" key="1">
    <citation type="journal article" date="2010" name="Nature">
        <title>Perigord black truffle genome uncovers evolutionary origins and mechanisms of symbiosis.</title>
        <authorList>
            <person name="Martin F."/>
            <person name="Kohler A."/>
            <person name="Murat C."/>
            <person name="Balestrini R."/>
            <person name="Coutinho P.M."/>
            <person name="Jaillon O."/>
            <person name="Montanini B."/>
            <person name="Morin E."/>
            <person name="Noel B."/>
            <person name="Percudani R."/>
            <person name="Porcel B."/>
            <person name="Rubini A."/>
            <person name="Amicucci A."/>
            <person name="Amselem J."/>
            <person name="Anthouard V."/>
            <person name="Arcioni S."/>
            <person name="Artiguenave F."/>
            <person name="Aury J.M."/>
            <person name="Ballario P."/>
            <person name="Bolchi A."/>
            <person name="Brenna A."/>
            <person name="Brun A."/>
            <person name="Buee M."/>
            <person name="Cantarel B."/>
            <person name="Chevalier G."/>
            <person name="Couloux A."/>
            <person name="Da Silva C."/>
            <person name="Denoeud F."/>
            <person name="Duplessis S."/>
            <person name="Ghignone S."/>
            <person name="Hilselberger B."/>
            <person name="Iotti M."/>
            <person name="Marcais B."/>
            <person name="Mello A."/>
            <person name="Miranda M."/>
            <person name="Pacioni G."/>
            <person name="Quesneville H."/>
            <person name="Riccioni C."/>
            <person name="Ruotolo R."/>
            <person name="Splivallo R."/>
            <person name="Stocchi V."/>
            <person name="Tisserant E."/>
            <person name="Viscomi A.R."/>
            <person name="Zambonelli A."/>
            <person name="Zampieri E."/>
            <person name="Henrissat B."/>
            <person name="Lebrun M.H."/>
            <person name="Paolocci F."/>
            <person name="Bonfante P."/>
            <person name="Ottonello S."/>
            <person name="Wincker P."/>
        </authorList>
    </citation>
    <scope>NUCLEOTIDE SEQUENCE [LARGE SCALE GENOMIC DNA]</scope>
    <source>
        <strain evidence="1 2">Mel28</strain>
    </source>
</reference>
<dbReference type="Proteomes" id="UP000006911">
    <property type="component" value="Unassembled WGS sequence"/>
</dbReference>
<evidence type="ECO:0000313" key="2">
    <source>
        <dbReference type="Proteomes" id="UP000006911"/>
    </source>
</evidence>
<dbReference type="AlphaFoldDB" id="D5GDG2"/>